<accession>A0A6J4NY67</accession>
<proteinExistence type="predicted"/>
<dbReference type="PANTHER" id="PTHR43591:SF24">
    <property type="entry name" value="2-METHOXY-6-POLYPRENYL-1,4-BENZOQUINOL METHYLASE, MITOCHONDRIAL"/>
    <property type="match status" value="1"/>
</dbReference>
<protein>
    <submittedName>
        <fullName evidence="2">SAM-dependent methyltransferase</fullName>
    </submittedName>
</protein>
<keyword evidence="2" id="KW-0808">Transferase</keyword>
<dbReference type="InterPro" id="IPR013216">
    <property type="entry name" value="Methyltransf_11"/>
</dbReference>
<reference evidence="2" key="1">
    <citation type="submission" date="2020-02" db="EMBL/GenBank/DDBJ databases">
        <authorList>
            <person name="Meier V. D."/>
        </authorList>
    </citation>
    <scope>NUCLEOTIDE SEQUENCE</scope>
    <source>
        <strain evidence="2">AVDCRST_MAG51</strain>
    </source>
</reference>
<dbReference type="GO" id="GO:0032259">
    <property type="term" value="P:methylation"/>
    <property type="evidence" value="ECO:0007669"/>
    <property type="project" value="UniProtKB-KW"/>
</dbReference>
<dbReference type="SUPFAM" id="SSF53335">
    <property type="entry name" value="S-adenosyl-L-methionine-dependent methyltransferases"/>
    <property type="match status" value="1"/>
</dbReference>
<dbReference type="CDD" id="cd02440">
    <property type="entry name" value="AdoMet_MTases"/>
    <property type="match status" value="1"/>
</dbReference>
<dbReference type="GO" id="GO:0008757">
    <property type="term" value="F:S-adenosylmethionine-dependent methyltransferase activity"/>
    <property type="evidence" value="ECO:0007669"/>
    <property type="project" value="InterPro"/>
</dbReference>
<dbReference type="Gene3D" id="3.40.50.150">
    <property type="entry name" value="Vaccinia Virus protein VP39"/>
    <property type="match status" value="1"/>
</dbReference>
<dbReference type="InterPro" id="IPR029063">
    <property type="entry name" value="SAM-dependent_MTases_sf"/>
</dbReference>
<dbReference type="AlphaFoldDB" id="A0A6J4NY67"/>
<evidence type="ECO:0000313" key="2">
    <source>
        <dbReference type="EMBL" id="CAA9398662.1"/>
    </source>
</evidence>
<feature type="domain" description="Methyltransferase type 11" evidence="1">
    <location>
        <begin position="61"/>
        <end position="156"/>
    </location>
</feature>
<organism evidence="2">
    <name type="scientific">uncultured Ramlibacter sp</name>
    <dbReference type="NCBI Taxonomy" id="260755"/>
    <lineage>
        <taxon>Bacteria</taxon>
        <taxon>Pseudomonadati</taxon>
        <taxon>Pseudomonadota</taxon>
        <taxon>Betaproteobacteria</taxon>
        <taxon>Burkholderiales</taxon>
        <taxon>Comamonadaceae</taxon>
        <taxon>Ramlibacter</taxon>
        <taxon>environmental samples</taxon>
    </lineage>
</organism>
<dbReference type="Pfam" id="PF08241">
    <property type="entry name" value="Methyltransf_11"/>
    <property type="match status" value="1"/>
</dbReference>
<sequence>MNALSATLAATPAAAPDFAAIKTRQKATWASGDYAVIGNTLQIVGESLCEAADLRAGQRVLDVAAGNGNATLAAARRWCEVTSTDYVPALLERGRERAAAERLHGIDFREADVEALPFDDASFEAVLSTFGCMFAPNPPRVASELMRVCRPGGKIAMANWTPEGFIGQVFKTVGKHVPPPAGVSSPALWGSRGHVVELFGMGATHVAAEKRQFMFRYRSPEHMLEVFRSYYGPILKAFAALDADRQPALAEDLVALMHRFDVAKGGGLVVASDYLEIVVTCR</sequence>
<keyword evidence="2" id="KW-0489">Methyltransferase</keyword>
<gene>
    <name evidence="2" type="ORF">AVDCRST_MAG51-775</name>
</gene>
<dbReference type="PANTHER" id="PTHR43591">
    <property type="entry name" value="METHYLTRANSFERASE"/>
    <property type="match status" value="1"/>
</dbReference>
<evidence type="ECO:0000259" key="1">
    <source>
        <dbReference type="Pfam" id="PF08241"/>
    </source>
</evidence>
<name>A0A6J4NY67_9BURK</name>
<dbReference type="EMBL" id="CADCUX010000197">
    <property type="protein sequence ID" value="CAA9398662.1"/>
    <property type="molecule type" value="Genomic_DNA"/>
</dbReference>